<evidence type="ECO:0000313" key="1">
    <source>
        <dbReference type="EMBL" id="KKN78949.1"/>
    </source>
</evidence>
<dbReference type="AlphaFoldDB" id="A0A0F9TI90"/>
<proteinExistence type="predicted"/>
<sequence length="149" mass="16438">MGHPGGDSFVNGSIIKATAGLRSSGYDDGIRMRMCLVLLKAAGDKSEGEEMGIYTSGASGESLKVVTIHDGVTSVMMVSCRPDEDVIYWFGGGVNDDRSPNVEFIINHHKNGYGITHNFVPDENFSWRSEQYETTKFWTDKHIDEKIDG</sequence>
<accession>A0A0F9TI90</accession>
<dbReference type="EMBL" id="LAZR01000254">
    <property type="protein sequence ID" value="KKN78949.1"/>
    <property type="molecule type" value="Genomic_DNA"/>
</dbReference>
<name>A0A0F9TI90_9ZZZZ</name>
<organism evidence="1">
    <name type="scientific">marine sediment metagenome</name>
    <dbReference type="NCBI Taxonomy" id="412755"/>
    <lineage>
        <taxon>unclassified sequences</taxon>
        <taxon>metagenomes</taxon>
        <taxon>ecological metagenomes</taxon>
    </lineage>
</organism>
<comment type="caution">
    <text evidence="1">The sequence shown here is derived from an EMBL/GenBank/DDBJ whole genome shotgun (WGS) entry which is preliminary data.</text>
</comment>
<protein>
    <submittedName>
        <fullName evidence="1">Uncharacterized protein</fullName>
    </submittedName>
</protein>
<reference evidence="1" key="1">
    <citation type="journal article" date="2015" name="Nature">
        <title>Complex archaea that bridge the gap between prokaryotes and eukaryotes.</title>
        <authorList>
            <person name="Spang A."/>
            <person name="Saw J.H."/>
            <person name="Jorgensen S.L."/>
            <person name="Zaremba-Niedzwiedzka K."/>
            <person name="Martijn J."/>
            <person name="Lind A.E."/>
            <person name="van Eijk R."/>
            <person name="Schleper C."/>
            <person name="Guy L."/>
            <person name="Ettema T.J."/>
        </authorList>
    </citation>
    <scope>NUCLEOTIDE SEQUENCE</scope>
</reference>
<gene>
    <name evidence="1" type="ORF">LCGC14_0344250</name>
</gene>